<dbReference type="STRING" id="520764.AN618_09080"/>
<sequence length="163" mass="17627">MKKDTRFLTRTAILLGITLIVQYMKMPQLLTGSLVNAMLIIAGGTVGTLSGITIGLLTPVIAFLVGILKFPPMVPFIMAGNALYVYLYSTQRNAILRIALPSLAKYAWLSVSVLYILKGFGIKVPPPVVKTFTLPQLITALIGAAIGIAVTSVLWRSFSNEKM</sequence>
<organism evidence="2 3">
    <name type="scientific">Fervidicola ferrireducens</name>
    <dbReference type="NCBI Taxonomy" id="520764"/>
    <lineage>
        <taxon>Bacteria</taxon>
        <taxon>Bacillati</taxon>
        <taxon>Bacillota</taxon>
        <taxon>Clostridia</taxon>
        <taxon>Thermosediminibacterales</taxon>
        <taxon>Thermosediminibacteraceae</taxon>
        <taxon>Fervidicola</taxon>
    </lineage>
</organism>
<dbReference type="AlphaFoldDB" id="A0A140LAY5"/>
<dbReference type="Pfam" id="PF12822">
    <property type="entry name" value="ECF_trnsprt"/>
    <property type="match status" value="1"/>
</dbReference>
<comment type="caution">
    <text evidence="2">The sequence shown here is derived from an EMBL/GenBank/DDBJ whole genome shotgun (WGS) entry which is preliminary data.</text>
</comment>
<evidence type="ECO:0000313" key="2">
    <source>
        <dbReference type="EMBL" id="KXG77710.1"/>
    </source>
</evidence>
<keyword evidence="1" id="KW-0812">Transmembrane</keyword>
<accession>A0A140LAY5</accession>
<dbReference type="GO" id="GO:0022857">
    <property type="term" value="F:transmembrane transporter activity"/>
    <property type="evidence" value="ECO:0007669"/>
    <property type="project" value="InterPro"/>
</dbReference>
<evidence type="ECO:0000313" key="3">
    <source>
        <dbReference type="Proteomes" id="UP000070427"/>
    </source>
</evidence>
<dbReference type="InterPro" id="IPR024529">
    <property type="entry name" value="ECF_trnsprt_substrate-spec"/>
</dbReference>
<dbReference type="EMBL" id="LOED01000008">
    <property type="protein sequence ID" value="KXG77710.1"/>
    <property type="molecule type" value="Genomic_DNA"/>
</dbReference>
<evidence type="ECO:0000256" key="1">
    <source>
        <dbReference type="SAM" id="Phobius"/>
    </source>
</evidence>
<name>A0A140LAY5_9FIRM</name>
<keyword evidence="3" id="KW-1185">Reference proteome</keyword>
<keyword evidence="1" id="KW-1133">Transmembrane helix</keyword>
<dbReference type="OrthoDB" id="9809154at2"/>
<gene>
    <name evidence="2" type="ORF">AN618_09080</name>
</gene>
<dbReference type="PATRIC" id="fig|520764.3.peg.943"/>
<dbReference type="RefSeq" id="WP_066352603.1">
    <property type="nucleotide sequence ID" value="NZ_LOED01000008.1"/>
</dbReference>
<keyword evidence="1" id="KW-0472">Membrane</keyword>
<protein>
    <recommendedName>
        <fullName evidence="4">ECF transporter S component</fullName>
    </recommendedName>
</protein>
<dbReference type="Gene3D" id="1.10.1760.20">
    <property type="match status" value="1"/>
</dbReference>
<feature type="transmembrane region" description="Helical" evidence="1">
    <location>
        <begin position="94"/>
        <end position="117"/>
    </location>
</feature>
<reference evidence="2 3" key="1">
    <citation type="submission" date="2015-12" db="EMBL/GenBank/DDBJ databases">
        <title>Draft genome sequnece of Fervidicola ferrireducens strain Y170.</title>
        <authorList>
            <person name="Patel B.K."/>
        </authorList>
    </citation>
    <scope>NUCLEOTIDE SEQUENCE [LARGE SCALE GENOMIC DNA]</scope>
    <source>
        <strain evidence="2 3">Y170</strain>
    </source>
</reference>
<feature type="transmembrane region" description="Helical" evidence="1">
    <location>
        <begin position="137"/>
        <end position="155"/>
    </location>
</feature>
<feature type="transmembrane region" description="Helical" evidence="1">
    <location>
        <begin position="37"/>
        <end position="68"/>
    </location>
</feature>
<dbReference type="Proteomes" id="UP000070427">
    <property type="component" value="Unassembled WGS sequence"/>
</dbReference>
<evidence type="ECO:0008006" key="4">
    <source>
        <dbReference type="Google" id="ProtNLM"/>
    </source>
</evidence>
<proteinExistence type="predicted"/>
<dbReference type="InParanoid" id="A0A140LAY5"/>